<evidence type="ECO:0000313" key="2">
    <source>
        <dbReference type="Proteomes" id="UP001611383"/>
    </source>
</evidence>
<name>A0ABY9WK52_9BACT</name>
<accession>A0ABY9WK52</accession>
<protein>
    <recommendedName>
        <fullName evidence="3">Class I SAM-dependent methyltransferase</fullName>
    </recommendedName>
</protein>
<reference evidence="1 2" key="1">
    <citation type="submission" date="2019-08" db="EMBL/GenBank/DDBJ databases">
        <title>Archangium and Cystobacter genomes.</title>
        <authorList>
            <person name="Chen I.-C.K."/>
            <person name="Wielgoss S."/>
        </authorList>
    </citation>
    <scope>NUCLEOTIDE SEQUENCE [LARGE SCALE GENOMIC DNA]</scope>
    <source>
        <strain evidence="1 2">Cbm 6</strain>
    </source>
</reference>
<dbReference type="EMBL" id="CP043494">
    <property type="protein sequence ID" value="WNG44200.1"/>
    <property type="molecule type" value="Genomic_DNA"/>
</dbReference>
<sequence length="235" mass="26029">MEALITRLRPLARLLPSGLNDTLRGVVRDWQLRRAVERIAALPPGQLPTRQMLEELRAGWGNLGYAARPEYLQELMNRAVNTPGPILECGSGVSTLLLGLLAGRRGVETWTLEHMPEWHARVSGALERTGIPNVHNCLAPIRDRDGYAWYTPPVESMPRAFQLVICDGPPGTTPGGRYGLWPVLGERLAPNAVILLDDAERPGEEEVLQRWTKEASMRVDMRRVSGGAYAVITRG</sequence>
<dbReference type="RefSeq" id="WP_395816546.1">
    <property type="nucleotide sequence ID" value="NZ_CP043494.1"/>
</dbReference>
<evidence type="ECO:0000313" key="1">
    <source>
        <dbReference type="EMBL" id="WNG44200.1"/>
    </source>
</evidence>
<keyword evidence="2" id="KW-1185">Reference proteome</keyword>
<dbReference type="Gene3D" id="3.40.50.150">
    <property type="entry name" value="Vaccinia Virus protein VP39"/>
    <property type="match status" value="1"/>
</dbReference>
<organism evidence="1 2">
    <name type="scientific">Archangium minus</name>
    <dbReference type="NCBI Taxonomy" id="83450"/>
    <lineage>
        <taxon>Bacteria</taxon>
        <taxon>Pseudomonadati</taxon>
        <taxon>Myxococcota</taxon>
        <taxon>Myxococcia</taxon>
        <taxon>Myxococcales</taxon>
        <taxon>Cystobacterineae</taxon>
        <taxon>Archangiaceae</taxon>
        <taxon>Archangium</taxon>
    </lineage>
</organism>
<evidence type="ECO:0008006" key="3">
    <source>
        <dbReference type="Google" id="ProtNLM"/>
    </source>
</evidence>
<dbReference type="InterPro" id="IPR029063">
    <property type="entry name" value="SAM-dependent_MTases_sf"/>
</dbReference>
<gene>
    <name evidence="1" type="ORF">F0U60_08850</name>
</gene>
<dbReference type="Proteomes" id="UP001611383">
    <property type="component" value="Chromosome"/>
</dbReference>
<dbReference type="SUPFAM" id="SSF53335">
    <property type="entry name" value="S-adenosyl-L-methionine-dependent methyltransferases"/>
    <property type="match status" value="1"/>
</dbReference>
<proteinExistence type="predicted"/>